<evidence type="ECO:0000313" key="1">
    <source>
        <dbReference type="EMBL" id="QDO86042.1"/>
    </source>
</evidence>
<gene>
    <name evidence="1" type="ORF">FM037_25790</name>
</gene>
<sequence length="82" mass="9010">MVSTRNLHHLQIKSTSLTLISIVFSFFITGCSSHHAQSTSMDLSTEIFKAQQRRESSTPPPLRDGKVTHQDVASGVLSSIIN</sequence>
<dbReference type="Proteomes" id="UP000315947">
    <property type="component" value="Chromosome"/>
</dbReference>
<protein>
    <recommendedName>
        <fullName evidence="3">Lipoprotein</fullName>
    </recommendedName>
</protein>
<accession>A0ABX5X5M6</accession>
<name>A0ABX5X5M6_9GAMM</name>
<keyword evidence="2" id="KW-1185">Reference proteome</keyword>
<evidence type="ECO:0008006" key="3">
    <source>
        <dbReference type="Google" id="ProtNLM"/>
    </source>
</evidence>
<dbReference type="PROSITE" id="PS51257">
    <property type="entry name" value="PROKAR_LIPOPROTEIN"/>
    <property type="match status" value="1"/>
</dbReference>
<reference evidence="1 2" key="1">
    <citation type="submission" date="2019-07" db="EMBL/GenBank/DDBJ databases">
        <title>Shewanella sp. YLB-06 whole genomic sequence.</title>
        <authorList>
            <person name="Yu L."/>
        </authorList>
    </citation>
    <scope>NUCLEOTIDE SEQUENCE [LARGE SCALE GENOMIC DNA]</scope>
    <source>
        <strain evidence="1 2">YLB-06</strain>
    </source>
</reference>
<organism evidence="1 2">
    <name type="scientific">Shewanella psychropiezotolerans</name>
    <dbReference type="NCBI Taxonomy" id="2593655"/>
    <lineage>
        <taxon>Bacteria</taxon>
        <taxon>Pseudomonadati</taxon>
        <taxon>Pseudomonadota</taxon>
        <taxon>Gammaproteobacteria</taxon>
        <taxon>Alteromonadales</taxon>
        <taxon>Shewanellaceae</taxon>
        <taxon>Shewanella</taxon>
    </lineage>
</organism>
<evidence type="ECO:0000313" key="2">
    <source>
        <dbReference type="Proteomes" id="UP000315947"/>
    </source>
</evidence>
<dbReference type="RefSeq" id="WP_144048351.1">
    <property type="nucleotide sequence ID" value="NZ_CP041614.1"/>
</dbReference>
<dbReference type="EMBL" id="CP041614">
    <property type="protein sequence ID" value="QDO86042.1"/>
    <property type="molecule type" value="Genomic_DNA"/>
</dbReference>
<proteinExistence type="predicted"/>